<evidence type="ECO:0000313" key="3">
    <source>
        <dbReference type="Proteomes" id="UP000646877"/>
    </source>
</evidence>
<accession>A0A8I2H0H9</accession>
<keyword evidence="4" id="KW-1185">Reference proteome</keyword>
<evidence type="ECO:0008006" key="5">
    <source>
        <dbReference type="Google" id="ProtNLM"/>
    </source>
</evidence>
<reference evidence="1" key="1">
    <citation type="submission" date="2019-10" db="EMBL/GenBank/DDBJ databases">
        <authorList>
            <person name="Paulsen S."/>
        </authorList>
    </citation>
    <scope>NUCLEOTIDE SEQUENCE</scope>
    <source>
        <strain evidence="1">LMG 19692</strain>
    </source>
</reference>
<reference evidence="2 4" key="2">
    <citation type="submission" date="2023-10" db="EMBL/GenBank/DDBJ databases">
        <title>To unveil natural product biosynthetic capacity in Pseudoalteromonas.</title>
        <authorList>
            <person name="Wang J."/>
        </authorList>
    </citation>
    <scope>NUCLEOTIDE SEQUENCE [LARGE SCALE GENOMIC DNA]</scope>
    <source>
        <strain evidence="2 4">DSM 15914</strain>
    </source>
</reference>
<dbReference type="Proteomes" id="UP001304419">
    <property type="component" value="Chromosome 2"/>
</dbReference>
<evidence type="ECO:0000313" key="4">
    <source>
        <dbReference type="Proteomes" id="UP001304419"/>
    </source>
</evidence>
<dbReference type="SUPFAM" id="SSF51182">
    <property type="entry name" value="RmlC-like cupins"/>
    <property type="match status" value="1"/>
</dbReference>
<dbReference type="EMBL" id="CP137579">
    <property type="protein sequence ID" value="WOX30676.1"/>
    <property type="molecule type" value="Genomic_DNA"/>
</dbReference>
<proteinExistence type="predicted"/>
<dbReference type="Gene3D" id="2.60.120.10">
    <property type="entry name" value="Jelly Rolls"/>
    <property type="match status" value="1"/>
</dbReference>
<dbReference type="EMBL" id="WEIA01000003">
    <property type="protein sequence ID" value="NLR21088.1"/>
    <property type="molecule type" value="Genomic_DNA"/>
</dbReference>
<dbReference type="AlphaFoldDB" id="A0A8I2H0H9"/>
<dbReference type="InterPro" id="IPR014710">
    <property type="entry name" value="RmlC-like_jellyroll"/>
</dbReference>
<sequence>MQNSLDKIVNDIKANWSGLNSSTTVTVRELLSELTQSPPHEPWLASIMRERLASKTLYQDPEYGFMLLVHAEEKGTYRPPHDHGAGWVFYAVQSGEMEMTTYKPITTASGETHLVSRGTDTLKAGDCRVFLPGDIHDTRCLTDNFVQYRLTSCDFKEEKRSGRMIQYLREV</sequence>
<evidence type="ECO:0000313" key="1">
    <source>
        <dbReference type="EMBL" id="NLR21088.1"/>
    </source>
</evidence>
<name>A0A8I2H0H9_9GAMM</name>
<organism evidence="1 3">
    <name type="scientific">Pseudoalteromonas maricaloris</name>
    <dbReference type="NCBI Taxonomy" id="184924"/>
    <lineage>
        <taxon>Bacteria</taxon>
        <taxon>Pseudomonadati</taxon>
        <taxon>Pseudomonadota</taxon>
        <taxon>Gammaproteobacteria</taxon>
        <taxon>Alteromonadales</taxon>
        <taxon>Pseudoalteromonadaceae</taxon>
        <taxon>Pseudoalteromonas</taxon>
    </lineage>
</organism>
<dbReference type="RefSeq" id="WP_039496335.1">
    <property type="nucleotide sequence ID" value="NZ_CBCSDF010000017.1"/>
</dbReference>
<evidence type="ECO:0000313" key="2">
    <source>
        <dbReference type="EMBL" id="WOX30676.1"/>
    </source>
</evidence>
<dbReference type="Proteomes" id="UP000646877">
    <property type="component" value="Unassembled WGS sequence"/>
</dbReference>
<protein>
    <recommendedName>
        <fullName evidence="5">Cysteine dioxygenase</fullName>
    </recommendedName>
</protein>
<gene>
    <name evidence="1" type="ORF">F9Y85_07115</name>
    <name evidence="2" type="ORF">R5H13_22610</name>
</gene>
<dbReference type="InterPro" id="IPR011051">
    <property type="entry name" value="RmlC_Cupin_sf"/>
</dbReference>